<dbReference type="AlphaFoldDB" id="A0A0F7G1F5"/>
<dbReference type="EMBL" id="KJ410765">
    <property type="protein sequence ID" value="AKG47355.1"/>
    <property type="molecule type" value="Genomic_DNA"/>
</dbReference>
<accession>A0A0F7G1F5</accession>
<sequence>MTNDQGAPLGWFHAVKTRDAVAQTRDGWPYFEANPRGTDQTGTMLYEIRFGDGEWMLAVESDLLRRES</sequence>
<keyword evidence="1" id="KW-0614">Plasmid</keyword>
<evidence type="ECO:0000313" key="1">
    <source>
        <dbReference type="EMBL" id="AKG47355.1"/>
    </source>
</evidence>
<name>A0A0F7G1F5_9MICC</name>
<protein>
    <submittedName>
        <fullName evidence="1">Uncharacterized protein</fullName>
    </submittedName>
</protein>
<organism evidence="1">
    <name type="scientific">Arthrobacter sp. 68b</name>
    <dbReference type="NCBI Taxonomy" id="311808"/>
    <lineage>
        <taxon>Bacteria</taxon>
        <taxon>Bacillati</taxon>
        <taxon>Actinomycetota</taxon>
        <taxon>Actinomycetes</taxon>
        <taxon>Micrococcales</taxon>
        <taxon>Micrococcaceae</taxon>
        <taxon>Arthrobacter</taxon>
    </lineage>
</organism>
<geneLocation type="plasmid" evidence="1">
    <name>p2MP</name>
</geneLocation>
<reference evidence="1" key="2">
    <citation type="submission" date="2014-02" db="EMBL/GenBank/DDBJ databases">
        <title>Plasmid-mediated 2-methylpyridine and pyridine degradation in Arthrobacter sp. 68b.</title>
        <authorList>
            <person name="Stanislauskiene R."/>
            <person name="Rutkiene R."/>
            <person name="Gasparaviciute R."/>
            <person name="Meskiene R."/>
            <person name="Bachamatova I."/>
            <person name="Marcinkeviciene L."/>
            <person name="Meskys R."/>
        </authorList>
    </citation>
    <scope>NUCLEOTIDE SEQUENCE</scope>
    <source>
        <strain evidence="1">68b</strain>
        <plasmid evidence="1">p2MP</plasmid>
    </source>
</reference>
<reference evidence="1" key="1">
    <citation type="journal article" date="2011" name="Biologija">
        <title>Analysis of phthalate degradation operon from Arthrobacter sp. 68b.</title>
        <authorList>
            <person name="Stanislauskiene R."/>
            <person name="Rudenkov M."/>
            <person name="Karvelis L."/>
            <person name="Gasparaviciute R."/>
            <person name="Meskiene R."/>
            <person name="Casaite V."/>
            <person name="Meskys R."/>
        </authorList>
    </citation>
    <scope>NUCLEOTIDE SEQUENCE</scope>
    <source>
        <strain evidence="1">68b</strain>
        <plasmid evidence="1">p2MP</plasmid>
    </source>
</reference>
<proteinExistence type="predicted"/>